<proteinExistence type="predicted"/>
<protein>
    <submittedName>
        <fullName evidence="2">Uncharacterized protein</fullName>
    </submittedName>
</protein>
<organism evidence="2 3">
    <name type="scientific">Steinernema carpocapsae</name>
    <name type="common">Entomopathogenic nematode</name>
    <dbReference type="NCBI Taxonomy" id="34508"/>
    <lineage>
        <taxon>Eukaryota</taxon>
        <taxon>Metazoa</taxon>
        <taxon>Ecdysozoa</taxon>
        <taxon>Nematoda</taxon>
        <taxon>Chromadorea</taxon>
        <taxon>Rhabditida</taxon>
        <taxon>Tylenchina</taxon>
        <taxon>Panagrolaimomorpha</taxon>
        <taxon>Strongyloidoidea</taxon>
        <taxon>Steinernematidae</taxon>
        <taxon>Steinernema</taxon>
    </lineage>
</organism>
<accession>A0A4U5M3P2</accession>
<name>A0A4U5M3P2_STECR</name>
<evidence type="ECO:0000313" key="2">
    <source>
        <dbReference type="EMBL" id="TKR63023.1"/>
    </source>
</evidence>
<evidence type="ECO:0000256" key="1">
    <source>
        <dbReference type="SAM" id="SignalP"/>
    </source>
</evidence>
<sequence>MCLKCAVMCVKYAVMCLQCAATCLKCAIMCLKCSVNSRGDLKGSDFEPTIGAEQRKGIGDFHPERI</sequence>
<comment type="caution">
    <text evidence="2">The sequence shown here is derived from an EMBL/GenBank/DDBJ whole genome shotgun (WGS) entry which is preliminary data.</text>
</comment>
<gene>
    <name evidence="2" type="ORF">L596_026908</name>
</gene>
<keyword evidence="3" id="KW-1185">Reference proteome</keyword>
<dbReference type="AlphaFoldDB" id="A0A4U5M3P2"/>
<dbReference type="EMBL" id="AZBU02000010">
    <property type="protein sequence ID" value="TKR63023.1"/>
    <property type="molecule type" value="Genomic_DNA"/>
</dbReference>
<evidence type="ECO:0000313" key="3">
    <source>
        <dbReference type="Proteomes" id="UP000298663"/>
    </source>
</evidence>
<feature type="chain" id="PRO_5020229809" evidence="1">
    <location>
        <begin position="22"/>
        <end position="66"/>
    </location>
</feature>
<reference evidence="2 3" key="1">
    <citation type="journal article" date="2015" name="Genome Biol.">
        <title>Comparative genomics of Steinernema reveals deeply conserved gene regulatory networks.</title>
        <authorList>
            <person name="Dillman A.R."/>
            <person name="Macchietto M."/>
            <person name="Porter C.F."/>
            <person name="Rogers A."/>
            <person name="Williams B."/>
            <person name="Antoshechkin I."/>
            <person name="Lee M.M."/>
            <person name="Goodwin Z."/>
            <person name="Lu X."/>
            <person name="Lewis E.E."/>
            <person name="Goodrich-Blair H."/>
            <person name="Stock S.P."/>
            <person name="Adams B.J."/>
            <person name="Sternberg P.W."/>
            <person name="Mortazavi A."/>
        </authorList>
    </citation>
    <scope>NUCLEOTIDE SEQUENCE [LARGE SCALE GENOMIC DNA]</scope>
    <source>
        <strain evidence="2 3">ALL</strain>
    </source>
</reference>
<feature type="signal peptide" evidence="1">
    <location>
        <begin position="1"/>
        <end position="21"/>
    </location>
</feature>
<reference evidence="2 3" key="2">
    <citation type="journal article" date="2019" name="G3 (Bethesda)">
        <title>Hybrid Assembly of the Genome of the Entomopathogenic Nematode Steinernema carpocapsae Identifies the X-Chromosome.</title>
        <authorList>
            <person name="Serra L."/>
            <person name="Macchietto M."/>
            <person name="Macias-Munoz A."/>
            <person name="McGill C.J."/>
            <person name="Rodriguez I.M."/>
            <person name="Rodriguez B."/>
            <person name="Murad R."/>
            <person name="Mortazavi A."/>
        </authorList>
    </citation>
    <scope>NUCLEOTIDE SEQUENCE [LARGE SCALE GENOMIC DNA]</scope>
    <source>
        <strain evidence="2 3">ALL</strain>
    </source>
</reference>
<keyword evidence="1" id="KW-0732">Signal</keyword>
<dbReference type="Proteomes" id="UP000298663">
    <property type="component" value="Unassembled WGS sequence"/>
</dbReference>